<dbReference type="FunFam" id="3.20.20.70:FF:000110">
    <property type="entry name" value="1-(5-phosphoribosyl)-5-[(5-phosphoribosylamino)methylideneamino] imidazole-4-carboxamide isomerase, chloroplastic"/>
    <property type="match status" value="1"/>
</dbReference>
<dbReference type="EMBL" id="SACQ01000001">
    <property type="protein sequence ID" value="RVU32328.1"/>
    <property type="molecule type" value="Genomic_DNA"/>
</dbReference>
<comment type="similarity">
    <text evidence="1 6">Belongs to the HisA/HisF family.</text>
</comment>
<evidence type="ECO:0000256" key="5">
    <source>
        <dbReference type="ARBA" id="ARBA00029440"/>
    </source>
</evidence>
<keyword evidence="8" id="KW-1185">Reference proteome</keyword>
<dbReference type="Pfam" id="PF00977">
    <property type="entry name" value="His_biosynth"/>
    <property type="match status" value="1"/>
</dbReference>
<proteinExistence type="inferred from homology"/>
<dbReference type="InterPro" id="IPR013785">
    <property type="entry name" value="Aldolase_TIM"/>
</dbReference>
<dbReference type="InterPro" id="IPR044524">
    <property type="entry name" value="Isoase_HisA-like"/>
</dbReference>
<dbReference type="InterPro" id="IPR011060">
    <property type="entry name" value="RibuloseP-bd_barrel"/>
</dbReference>
<dbReference type="SUPFAM" id="SSF51366">
    <property type="entry name" value="Ribulose-phoshate binding barrel"/>
    <property type="match status" value="1"/>
</dbReference>
<name>A0A437QCQ6_9GAMM</name>
<dbReference type="InterPro" id="IPR006062">
    <property type="entry name" value="His_biosynth"/>
</dbReference>
<keyword evidence="4 7" id="KW-0413">Isomerase</keyword>
<keyword evidence="2 6" id="KW-0028">Amino-acid biosynthesis</keyword>
<organism evidence="7 8">
    <name type="scientific">Neptunomonas marina</name>
    <dbReference type="NCBI Taxonomy" id="1815562"/>
    <lineage>
        <taxon>Bacteria</taxon>
        <taxon>Pseudomonadati</taxon>
        <taxon>Pseudomonadota</taxon>
        <taxon>Gammaproteobacteria</taxon>
        <taxon>Oceanospirillales</taxon>
        <taxon>Oceanospirillaceae</taxon>
        <taxon>Neptunomonas</taxon>
    </lineage>
</organism>
<dbReference type="GO" id="GO:0003949">
    <property type="term" value="F:1-(5-phosphoribosyl)-5-[(5-phosphoribosylamino)methylideneamino]imidazole-4-carboxamide isomerase activity"/>
    <property type="evidence" value="ECO:0007669"/>
    <property type="project" value="InterPro"/>
</dbReference>
<keyword evidence="3 6" id="KW-0368">Histidine biosynthesis</keyword>
<dbReference type="RefSeq" id="WP_127692497.1">
    <property type="nucleotide sequence ID" value="NZ_SACQ01000001.1"/>
</dbReference>
<dbReference type="PANTHER" id="PTHR43090">
    <property type="entry name" value="1-(5-PHOSPHORIBOSYL)-5-[(5-PHOSPHORIBOSYLAMINO)METHYLIDENEAMINO] IMIDAZOLE-4-CARBOXAMIDE ISOMERASE"/>
    <property type="match status" value="1"/>
</dbReference>
<dbReference type="GO" id="GO:0000162">
    <property type="term" value="P:L-tryptophan biosynthetic process"/>
    <property type="evidence" value="ECO:0007669"/>
    <property type="project" value="TreeGrafter"/>
</dbReference>
<dbReference type="InterPro" id="IPR011858">
    <property type="entry name" value="His6/HISN3"/>
</dbReference>
<evidence type="ECO:0000256" key="4">
    <source>
        <dbReference type="ARBA" id="ARBA00023235"/>
    </source>
</evidence>
<evidence type="ECO:0000313" key="7">
    <source>
        <dbReference type="EMBL" id="RVU32328.1"/>
    </source>
</evidence>
<dbReference type="GO" id="GO:0000105">
    <property type="term" value="P:L-histidine biosynthetic process"/>
    <property type="evidence" value="ECO:0007669"/>
    <property type="project" value="UniProtKB-KW"/>
</dbReference>
<evidence type="ECO:0000256" key="3">
    <source>
        <dbReference type="ARBA" id="ARBA00023102"/>
    </source>
</evidence>
<accession>A0A437QCQ6</accession>
<dbReference type="Gene3D" id="3.20.20.70">
    <property type="entry name" value="Aldolase class I"/>
    <property type="match status" value="1"/>
</dbReference>
<dbReference type="NCBIfam" id="TIGR02129">
    <property type="entry name" value="hisA_euk"/>
    <property type="match status" value="1"/>
</dbReference>
<comment type="caution">
    <text evidence="7">The sequence shown here is derived from an EMBL/GenBank/DDBJ whole genome shotgun (WGS) entry which is preliminary data.</text>
</comment>
<protein>
    <submittedName>
        <fullName evidence="7">Phosphoribosylformimino-5-aminoimidazole carboxamide ribotide isomerase</fullName>
    </submittedName>
</protein>
<gene>
    <name evidence="7" type="primary">hisA</name>
    <name evidence="7" type="ORF">EOE65_01360</name>
</gene>
<evidence type="ECO:0000256" key="2">
    <source>
        <dbReference type="ARBA" id="ARBA00022605"/>
    </source>
</evidence>
<evidence type="ECO:0000313" key="8">
    <source>
        <dbReference type="Proteomes" id="UP000282818"/>
    </source>
</evidence>
<dbReference type="PANTHER" id="PTHR43090:SF2">
    <property type="entry name" value="1-(5-PHOSPHORIBOSYL)-5-[(5-PHOSPHORIBOSYLAMINO)METHYLIDENEAMINO] IMIDAZOLE-4-CARBOXAMIDE ISOMERASE"/>
    <property type="match status" value="1"/>
</dbReference>
<dbReference type="AlphaFoldDB" id="A0A437QCQ6"/>
<evidence type="ECO:0000256" key="1">
    <source>
        <dbReference type="ARBA" id="ARBA00009667"/>
    </source>
</evidence>
<evidence type="ECO:0000256" key="6">
    <source>
        <dbReference type="RuleBase" id="RU003657"/>
    </source>
</evidence>
<dbReference type="CDD" id="cd04723">
    <property type="entry name" value="HisA_HisF"/>
    <property type="match status" value="1"/>
</dbReference>
<reference evidence="7 8" key="1">
    <citation type="submission" date="2019-01" db="EMBL/GenBank/DDBJ databases">
        <authorList>
            <person name="Chen W.-M."/>
        </authorList>
    </citation>
    <scope>NUCLEOTIDE SEQUENCE [LARGE SCALE GENOMIC DNA]</scope>
    <source>
        <strain evidence="7 8">HPM-16</strain>
    </source>
</reference>
<sequence>MTLFRPCIDLHQGKVKQIVGGSLNDDGAKTNFVSDNDAAFYAGLYRQHQLTGGHVIALGPGNKEQALLALSAWPGGLQFGGGVNPDNAAEYLDAGASHVIVTSYLFEGDTFSFERLERMKAAVGADKLVLDLSCRRTENGWNIATNRWQTVTQLSITEQTLAQLEQHCAEFLIHAADVEGLQGGIDQELVSFLGEHTSIPVTYAGGARSLEDLKQVDALSSGRVDLTIGSALDIFGGNGVTLEECLDWNQQHSAG</sequence>
<comment type="pathway">
    <text evidence="5">Amino-acid biosynthesis.</text>
</comment>
<dbReference type="Proteomes" id="UP000282818">
    <property type="component" value="Unassembled WGS sequence"/>
</dbReference>
<dbReference type="GO" id="GO:0005737">
    <property type="term" value="C:cytoplasm"/>
    <property type="evidence" value="ECO:0007669"/>
    <property type="project" value="TreeGrafter"/>
</dbReference>